<reference evidence="1" key="1">
    <citation type="journal article" date="2019" name="bioRxiv">
        <title>The Genome of the Zebra Mussel, Dreissena polymorpha: A Resource for Invasive Species Research.</title>
        <authorList>
            <person name="McCartney M.A."/>
            <person name="Auch B."/>
            <person name="Kono T."/>
            <person name="Mallez S."/>
            <person name="Zhang Y."/>
            <person name="Obille A."/>
            <person name="Becker A."/>
            <person name="Abrahante J.E."/>
            <person name="Garbe J."/>
            <person name="Badalamenti J.P."/>
            <person name="Herman A."/>
            <person name="Mangelson H."/>
            <person name="Liachko I."/>
            <person name="Sullivan S."/>
            <person name="Sone E.D."/>
            <person name="Koren S."/>
            <person name="Silverstein K.A.T."/>
            <person name="Beckman K.B."/>
            <person name="Gohl D.M."/>
        </authorList>
    </citation>
    <scope>NUCLEOTIDE SEQUENCE</scope>
    <source>
        <strain evidence="1">Duluth1</strain>
        <tissue evidence="1">Whole animal</tissue>
    </source>
</reference>
<dbReference type="InterPro" id="IPR021109">
    <property type="entry name" value="Peptidase_aspartic_dom_sf"/>
</dbReference>
<dbReference type="GO" id="GO:0004190">
    <property type="term" value="F:aspartic-type endopeptidase activity"/>
    <property type="evidence" value="ECO:0007669"/>
    <property type="project" value="InterPro"/>
</dbReference>
<evidence type="ECO:0008006" key="3">
    <source>
        <dbReference type="Google" id="ProtNLM"/>
    </source>
</evidence>
<dbReference type="SUPFAM" id="SSF50630">
    <property type="entry name" value="Acid proteases"/>
    <property type="match status" value="1"/>
</dbReference>
<gene>
    <name evidence="1" type="ORF">DPMN_177972</name>
</gene>
<proteinExistence type="predicted"/>
<dbReference type="Pfam" id="PF13650">
    <property type="entry name" value="Asp_protease_2"/>
    <property type="match status" value="1"/>
</dbReference>
<accession>A0A9D4E9Q4</accession>
<evidence type="ECO:0000313" key="2">
    <source>
        <dbReference type="Proteomes" id="UP000828390"/>
    </source>
</evidence>
<dbReference type="Gene3D" id="2.40.70.10">
    <property type="entry name" value="Acid Proteases"/>
    <property type="match status" value="1"/>
</dbReference>
<dbReference type="Proteomes" id="UP000828390">
    <property type="component" value="Unassembled WGS sequence"/>
</dbReference>
<dbReference type="AlphaFoldDB" id="A0A9D4E9Q4"/>
<name>A0A9D4E9Q4_DREPO</name>
<dbReference type="GO" id="GO:0006508">
    <property type="term" value="P:proteolysis"/>
    <property type="evidence" value="ECO:0007669"/>
    <property type="project" value="InterPro"/>
</dbReference>
<dbReference type="EMBL" id="JAIWYP010000009">
    <property type="protein sequence ID" value="KAH3776544.1"/>
    <property type="molecule type" value="Genomic_DNA"/>
</dbReference>
<dbReference type="InterPro" id="IPR001969">
    <property type="entry name" value="Aspartic_peptidase_AS"/>
</dbReference>
<protein>
    <recommendedName>
        <fullName evidence="3">Peptidase A2 domain-containing protein</fullName>
    </recommendedName>
</protein>
<dbReference type="PROSITE" id="PS00141">
    <property type="entry name" value="ASP_PROTEASE"/>
    <property type="match status" value="1"/>
</dbReference>
<evidence type="ECO:0000313" key="1">
    <source>
        <dbReference type="EMBL" id="KAH3776544.1"/>
    </source>
</evidence>
<comment type="caution">
    <text evidence="1">The sequence shown here is derived from an EMBL/GenBank/DDBJ whole genome shotgun (WGS) entry which is preliminary data.</text>
</comment>
<sequence length="214" mass="24132">MISLPVPLSVLSNDWTNLNGRQNLWKIVLQMWFYKPFHQRMSDKRQQTRTAAGKLQTVTSIGRDATVQVKNRPNQIDVPCRPDEKALRVGHCSDLIKTKDNGVYIEGLIDGTAVTLLLDSGATTTLISKDTLEAIGKKTDDLRDRTVCAVDGTPLNVQGSVELKLKVGVSRLQLTPPFAIYQIFKEFWDKILWQTTLNPGTLNIINFTHWMVIQ</sequence>
<organism evidence="1 2">
    <name type="scientific">Dreissena polymorpha</name>
    <name type="common">Zebra mussel</name>
    <name type="synonym">Mytilus polymorpha</name>
    <dbReference type="NCBI Taxonomy" id="45954"/>
    <lineage>
        <taxon>Eukaryota</taxon>
        <taxon>Metazoa</taxon>
        <taxon>Spiralia</taxon>
        <taxon>Lophotrochozoa</taxon>
        <taxon>Mollusca</taxon>
        <taxon>Bivalvia</taxon>
        <taxon>Autobranchia</taxon>
        <taxon>Heteroconchia</taxon>
        <taxon>Euheterodonta</taxon>
        <taxon>Imparidentia</taxon>
        <taxon>Neoheterodontei</taxon>
        <taxon>Myida</taxon>
        <taxon>Dreissenoidea</taxon>
        <taxon>Dreissenidae</taxon>
        <taxon>Dreissena</taxon>
    </lineage>
</organism>
<keyword evidence="2" id="KW-1185">Reference proteome</keyword>
<reference evidence="1" key="2">
    <citation type="submission" date="2020-11" db="EMBL/GenBank/DDBJ databases">
        <authorList>
            <person name="McCartney M.A."/>
            <person name="Auch B."/>
            <person name="Kono T."/>
            <person name="Mallez S."/>
            <person name="Becker A."/>
            <person name="Gohl D.M."/>
            <person name="Silverstein K.A.T."/>
            <person name="Koren S."/>
            <person name="Bechman K.B."/>
            <person name="Herman A."/>
            <person name="Abrahante J.E."/>
            <person name="Garbe J."/>
        </authorList>
    </citation>
    <scope>NUCLEOTIDE SEQUENCE</scope>
    <source>
        <strain evidence="1">Duluth1</strain>
        <tissue evidence="1">Whole animal</tissue>
    </source>
</reference>